<dbReference type="InterPro" id="IPR053812">
    <property type="entry name" value="HTH_Sigma70_ECF-like"/>
</dbReference>
<proteinExistence type="predicted"/>
<dbReference type="Pfam" id="PF07638">
    <property type="entry name" value="Sigma70_ECF"/>
    <property type="match status" value="1"/>
</dbReference>
<dbReference type="PANTHER" id="PTHR43133:SF39">
    <property type="entry name" value="SIMILAR TO RNA POLYMERASE SIGMA-E FACTOR"/>
    <property type="match status" value="1"/>
</dbReference>
<accession>A0A411HI80</accession>
<dbReference type="EMBL" id="CP035704">
    <property type="protein sequence ID" value="QBB70191.1"/>
    <property type="molecule type" value="Genomic_DNA"/>
</dbReference>
<dbReference type="PANTHER" id="PTHR43133">
    <property type="entry name" value="RNA POLYMERASE ECF-TYPE SIGMA FACTO"/>
    <property type="match status" value="1"/>
</dbReference>
<feature type="region of interest" description="Disordered" evidence="4">
    <location>
        <begin position="31"/>
        <end position="55"/>
    </location>
</feature>
<evidence type="ECO:0000259" key="5">
    <source>
        <dbReference type="Pfam" id="PF07638"/>
    </source>
</evidence>
<dbReference type="KEGG" id="xbc:ELE36_07340"/>
<dbReference type="InterPro" id="IPR039425">
    <property type="entry name" value="RNA_pol_sigma-70-like"/>
</dbReference>
<evidence type="ECO:0000256" key="3">
    <source>
        <dbReference type="ARBA" id="ARBA00023163"/>
    </source>
</evidence>
<dbReference type="InterPro" id="IPR036388">
    <property type="entry name" value="WH-like_DNA-bd_sf"/>
</dbReference>
<organism evidence="6 7">
    <name type="scientific">Pseudolysobacter antarcticus</name>
    <dbReference type="NCBI Taxonomy" id="2511995"/>
    <lineage>
        <taxon>Bacteria</taxon>
        <taxon>Pseudomonadati</taxon>
        <taxon>Pseudomonadota</taxon>
        <taxon>Gammaproteobacteria</taxon>
        <taxon>Lysobacterales</taxon>
        <taxon>Rhodanobacteraceae</taxon>
        <taxon>Pseudolysobacter</taxon>
    </lineage>
</organism>
<dbReference type="AlphaFoldDB" id="A0A411HI80"/>
<evidence type="ECO:0000256" key="1">
    <source>
        <dbReference type="ARBA" id="ARBA00023015"/>
    </source>
</evidence>
<sequence length="223" mass="25292">MRCCRCCKNATSAERDKIRAKDFARKTEVRIVGHGEQTMNPDLPSSQTSTDPAPAQASVDTLFDEVYLRLKAMAGRQIAHGRGENTLNTTALVHELYLRINTHRELSFEHPSQFFAYAARAMRHLLSDRARDRLRQCAGGDWLRVTLTGVDQRIAIDSAEQALALDAALHRLEQTDARAARVVELRYFAGLTLDQVAEMLALTRRTIDRDWRFARAFLHDVLD</sequence>
<evidence type="ECO:0000313" key="6">
    <source>
        <dbReference type="EMBL" id="QBB70191.1"/>
    </source>
</evidence>
<dbReference type="SUPFAM" id="SSF88659">
    <property type="entry name" value="Sigma3 and sigma4 domains of RNA polymerase sigma factors"/>
    <property type="match status" value="1"/>
</dbReference>
<evidence type="ECO:0000256" key="2">
    <source>
        <dbReference type="ARBA" id="ARBA00023082"/>
    </source>
</evidence>
<name>A0A411HI80_9GAMM</name>
<keyword evidence="1" id="KW-0805">Transcription regulation</keyword>
<keyword evidence="3" id="KW-0804">Transcription</keyword>
<feature type="compositionally biased region" description="Polar residues" evidence="4">
    <location>
        <begin position="37"/>
        <end position="51"/>
    </location>
</feature>
<dbReference type="Proteomes" id="UP000291562">
    <property type="component" value="Chromosome"/>
</dbReference>
<evidence type="ECO:0000256" key="4">
    <source>
        <dbReference type="SAM" id="MobiDB-lite"/>
    </source>
</evidence>
<gene>
    <name evidence="6" type="ORF">ELE36_07340</name>
</gene>
<feature type="domain" description="RNA polymerase sigma-70 ECF-like HTH" evidence="5">
    <location>
        <begin position="58"/>
        <end position="221"/>
    </location>
</feature>
<evidence type="ECO:0000313" key="7">
    <source>
        <dbReference type="Proteomes" id="UP000291562"/>
    </source>
</evidence>
<dbReference type="OrthoDB" id="128473at2"/>
<keyword evidence="7" id="KW-1185">Reference proteome</keyword>
<dbReference type="InterPro" id="IPR011517">
    <property type="entry name" value="RNA_pol_sigma70_ECF-like"/>
</dbReference>
<dbReference type="InterPro" id="IPR013324">
    <property type="entry name" value="RNA_pol_sigma_r3/r4-like"/>
</dbReference>
<reference evidence="6 7" key="1">
    <citation type="submission" date="2019-01" db="EMBL/GenBank/DDBJ databases">
        <title>Pseudolysobacter antarctica gen. nov., sp. nov., isolated from Fildes Peninsula, Antarctica.</title>
        <authorList>
            <person name="Wei Z."/>
            <person name="Peng F."/>
        </authorList>
    </citation>
    <scope>NUCLEOTIDE SEQUENCE [LARGE SCALE GENOMIC DNA]</scope>
    <source>
        <strain evidence="6 7">AQ6-296</strain>
    </source>
</reference>
<keyword evidence="2" id="KW-0731">Sigma factor</keyword>
<protein>
    <submittedName>
        <fullName evidence="6">Sigma-70 family RNA polymerase sigma factor</fullName>
    </submittedName>
</protein>
<dbReference type="InterPro" id="IPR014284">
    <property type="entry name" value="RNA_pol_sigma-70_dom"/>
</dbReference>
<dbReference type="GO" id="GO:0016987">
    <property type="term" value="F:sigma factor activity"/>
    <property type="evidence" value="ECO:0007669"/>
    <property type="project" value="UniProtKB-KW"/>
</dbReference>
<dbReference type="GO" id="GO:0006352">
    <property type="term" value="P:DNA-templated transcription initiation"/>
    <property type="evidence" value="ECO:0007669"/>
    <property type="project" value="InterPro"/>
</dbReference>
<dbReference type="NCBIfam" id="TIGR02999">
    <property type="entry name" value="Sig-70_X6"/>
    <property type="match status" value="1"/>
</dbReference>
<dbReference type="NCBIfam" id="TIGR02937">
    <property type="entry name" value="sigma70-ECF"/>
    <property type="match status" value="1"/>
</dbReference>
<dbReference type="Gene3D" id="1.10.10.10">
    <property type="entry name" value="Winged helix-like DNA-binding domain superfamily/Winged helix DNA-binding domain"/>
    <property type="match status" value="1"/>
</dbReference>